<dbReference type="AlphaFoldDB" id="A0A844FD34"/>
<name>A0A844FD34_CLOSV</name>
<dbReference type="GO" id="GO:0016757">
    <property type="term" value="F:glycosyltransferase activity"/>
    <property type="evidence" value="ECO:0007669"/>
    <property type="project" value="InterPro"/>
</dbReference>
<dbReference type="InterPro" id="IPR050194">
    <property type="entry name" value="Glycosyltransferase_grp1"/>
</dbReference>
<gene>
    <name evidence="3" type="ORF">FYJ37_15895</name>
</gene>
<accession>A0A844FD34</accession>
<evidence type="ECO:0000259" key="1">
    <source>
        <dbReference type="Pfam" id="PF00534"/>
    </source>
</evidence>
<feature type="domain" description="Glycosyltransferase subfamily 4-like N-terminal" evidence="2">
    <location>
        <begin position="1"/>
        <end position="172"/>
    </location>
</feature>
<comment type="caution">
    <text evidence="3">The sequence shown here is derived from an EMBL/GenBank/DDBJ whole genome shotgun (WGS) entry which is preliminary data.</text>
</comment>
<dbReference type="PANTHER" id="PTHR45947">
    <property type="entry name" value="SULFOQUINOVOSYL TRANSFERASE SQD2"/>
    <property type="match status" value="1"/>
</dbReference>
<dbReference type="Pfam" id="PF13439">
    <property type="entry name" value="Glyco_transf_4"/>
    <property type="match status" value="1"/>
</dbReference>
<dbReference type="Pfam" id="PF00534">
    <property type="entry name" value="Glycos_transf_1"/>
    <property type="match status" value="1"/>
</dbReference>
<evidence type="ECO:0000313" key="4">
    <source>
        <dbReference type="Proteomes" id="UP000462363"/>
    </source>
</evidence>
<dbReference type="InterPro" id="IPR028098">
    <property type="entry name" value="Glyco_trans_4-like_N"/>
</dbReference>
<dbReference type="InterPro" id="IPR001296">
    <property type="entry name" value="Glyco_trans_1"/>
</dbReference>
<proteinExistence type="predicted"/>
<evidence type="ECO:0000259" key="2">
    <source>
        <dbReference type="Pfam" id="PF13439"/>
    </source>
</evidence>
<evidence type="ECO:0000313" key="3">
    <source>
        <dbReference type="EMBL" id="MSS41771.1"/>
    </source>
</evidence>
<dbReference type="CDD" id="cd03801">
    <property type="entry name" value="GT4_PimA-like"/>
    <property type="match status" value="1"/>
</dbReference>
<dbReference type="PANTHER" id="PTHR45947:SF3">
    <property type="entry name" value="SULFOQUINOVOSYL TRANSFERASE SQD2"/>
    <property type="match status" value="1"/>
</dbReference>
<dbReference type="EMBL" id="VUMB01000050">
    <property type="protein sequence ID" value="MSS41771.1"/>
    <property type="molecule type" value="Genomic_DNA"/>
</dbReference>
<dbReference type="Gene3D" id="3.40.50.2000">
    <property type="entry name" value="Glycogen Phosphorylase B"/>
    <property type="match status" value="2"/>
</dbReference>
<organism evidence="3 4">
    <name type="scientific">Clostridium scindens (strain JCM 10418 / VPI 12708)</name>
    <dbReference type="NCBI Taxonomy" id="29347"/>
    <lineage>
        <taxon>Bacteria</taxon>
        <taxon>Bacillati</taxon>
        <taxon>Bacillota</taxon>
        <taxon>Clostridia</taxon>
        <taxon>Lachnospirales</taxon>
        <taxon>Lachnospiraceae</taxon>
    </lineage>
</organism>
<dbReference type="Proteomes" id="UP000462363">
    <property type="component" value="Unassembled WGS sequence"/>
</dbReference>
<feature type="domain" description="Glycosyl transferase family 1" evidence="1">
    <location>
        <begin position="182"/>
        <end position="338"/>
    </location>
</feature>
<sequence>MGGVERYTYNIAKGLSDNGDKVTIVTNNTMQSRCYEEKKGIKVYRFPCYPLINGRFPVMKINKEFRKINHALKRECFDEIIINARFYIHSLYAARYAKKRGIPCICIEHGTSHLSVHNPILDKVGAIYEHFHTMILKHYCKNYYGVSEACSQWSEHFHIKSKGVLYNAVDLEEIERLKREQKRDFRKEYQIAEDELVIAFTGRLLKEKGIYELVETVERLNQNEKKVHLMLAGDGDEWEYVKKHASQYIHPLGRIDFSEIIALLTQSDIFCLPSFSEGFSTSALEAAACNCYIITTRRGGTKELINQKEYGIVMDDNSTENIYQALQYAVTHESERKQACDLCYQRLKDNFTWEKTVEKIRTEVY</sequence>
<keyword evidence="3" id="KW-0808">Transferase</keyword>
<reference evidence="3 4" key="1">
    <citation type="submission" date="2019-08" db="EMBL/GenBank/DDBJ databases">
        <title>In-depth cultivation of the pig gut microbiome towards novel bacterial diversity and tailored functional studies.</title>
        <authorList>
            <person name="Wylensek D."/>
            <person name="Hitch T.C.A."/>
            <person name="Clavel T."/>
        </authorList>
    </citation>
    <scope>NUCLEOTIDE SEQUENCE [LARGE SCALE GENOMIC DNA]</scope>
    <source>
        <strain evidence="3 4">BL-389-WT-3D</strain>
    </source>
</reference>
<dbReference type="SUPFAM" id="SSF53756">
    <property type="entry name" value="UDP-Glycosyltransferase/glycogen phosphorylase"/>
    <property type="match status" value="1"/>
</dbReference>
<protein>
    <submittedName>
        <fullName evidence="3">Glycosyltransferase family 4 protein</fullName>
    </submittedName>
</protein>